<evidence type="ECO:0000256" key="2">
    <source>
        <dbReference type="SAM" id="Phobius"/>
    </source>
</evidence>
<dbReference type="Proteomes" id="UP001465976">
    <property type="component" value="Unassembled WGS sequence"/>
</dbReference>
<feature type="compositionally biased region" description="Basic and acidic residues" evidence="1">
    <location>
        <begin position="49"/>
        <end position="66"/>
    </location>
</feature>
<comment type="caution">
    <text evidence="3">The sequence shown here is derived from an EMBL/GenBank/DDBJ whole genome shotgun (WGS) entry which is preliminary data.</text>
</comment>
<accession>A0ABR3F0W8</accession>
<evidence type="ECO:0000256" key="1">
    <source>
        <dbReference type="SAM" id="MobiDB-lite"/>
    </source>
</evidence>
<feature type="transmembrane region" description="Helical" evidence="2">
    <location>
        <begin position="21"/>
        <end position="42"/>
    </location>
</feature>
<dbReference type="EMBL" id="JBAHYK010001248">
    <property type="protein sequence ID" value="KAL0568836.1"/>
    <property type="molecule type" value="Genomic_DNA"/>
</dbReference>
<feature type="compositionally biased region" description="Basic residues" evidence="1">
    <location>
        <begin position="124"/>
        <end position="134"/>
    </location>
</feature>
<keyword evidence="2" id="KW-0472">Membrane</keyword>
<dbReference type="InterPro" id="IPR036537">
    <property type="entry name" value="Adaptor_Cbl_N_dom_sf"/>
</dbReference>
<evidence type="ECO:0000313" key="3">
    <source>
        <dbReference type="EMBL" id="KAL0568836.1"/>
    </source>
</evidence>
<sequence>MATASGMLSMISSATQEHRGLTVGSGIGAGFCSLVAGSIGFYEQISKQSSREQGHPDPERGRDPIELRLGLPGTADSGFVRDTEASTAVSTGIEQRGLRSRRWPREPSSSKPYVATRSSGSSTKRQHQKSKKPIRATTAYLEDLRDVAKATNFRNLDLLPELAMDIAQIAEEAKANKAVFRQFAKEASALAQATVDTCKQNSNEPSLQSYVDSTKRALQQIRDFAVASSTLESSPVVDIDRPVLQAYREMLVIARRQLAARGMRTSGVVEVSPWPQPSSSGVPSDVADSADRSLAAIVEVISHTIRRTSG</sequence>
<proteinExistence type="predicted"/>
<keyword evidence="2" id="KW-0812">Transmembrane</keyword>
<feature type="region of interest" description="Disordered" evidence="1">
    <location>
        <begin position="46"/>
        <end position="137"/>
    </location>
</feature>
<protein>
    <submittedName>
        <fullName evidence="3">Uncharacterized protein</fullName>
    </submittedName>
</protein>
<reference evidence="3 4" key="1">
    <citation type="submission" date="2024-02" db="EMBL/GenBank/DDBJ databases">
        <title>A draft genome for the cacao thread blight pathogen Marasmius crinis-equi.</title>
        <authorList>
            <person name="Cohen S.P."/>
            <person name="Baruah I.K."/>
            <person name="Amoako-Attah I."/>
            <person name="Bukari Y."/>
            <person name="Meinhardt L.W."/>
            <person name="Bailey B.A."/>
        </authorList>
    </citation>
    <scope>NUCLEOTIDE SEQUENCE [LARGE SCALE GENOMIC DNA]</scope>
    <source>
        <strain evidence="3 4">GH-76</strain>
    </source>
</reference>
<name>A0ABR3F0W8_9AGAR</name>
<gene>
    <name evidence="3" type="ORF">V5O48_013139</name>
</gene>
<keyword evidence="2" id="KW-1133">Transmembrane helix</keyword>
<keyword evidence="4" id="KW-1185">Reference proteome</keyword>
<evidence type="ECO:0000313" key="4">
    <source>
        <dbReference type="Proteomes" id="UP001465976"/>
    </source>
</evidence>
<organism evidence="3 4">
    <name type="scientific">Marasmius crinis-equi</name>
    <dbReference type="NCBI Taxonomy" id="585013"/>
    <lineage>
        <taxon>Eukaryota</taxon>
        <taxon>Fungi</taxon>
        <taxon>Dikarya</taxon>
        <taxon>Basidiomycota</taxon>
        <taxon>Agaricomycotina</taxon>
        <taxon>Agaricomycetes</taxon>
        <taxon>Agaricomycetidae</taxon>
        <taxon>Agaricales</taxon>
        <taxon>Marasmiineae</taxon>
        <taxon>Marasmiaceae</taxon>
        <taxon>Marasmius</taxon>
    </lineage>
</organism>
<dbReference type="Gene3D" id="1.20.930.20">
    <property type="entry name" value="Adaptor protein Cbl, N-terminal domain"/>
    <property type="match status" value="1"/>
</dbReference>